<protein>
    <submittedName>
        <fullName evidence="1">Uncharacterized protein</fullName>
    </submittedName>
</protein>
<dbReference type="Proteomes" id="UP000029052">
    <property type="component" value="Unassembled WGS sequence"/>
</dbReference>
<evidence type="ECO:0000313" key="1">
    <source>
        <dbReference type="EMBL" id="KFI69611.1"/>
    </source>
</evidence>
<gene>
    <name evidence="1" type="ORF">BMAGN_1329</name>
</gene>
<proteinExistence type="predicted"/>
<organism evidence="1 2">
    <name type="scientific">Bifidobacterium magnum</name>
    <dbReference type="NCBI Taxonomy" id="1692"/>
    <lineage>
        <taxon>Bacteria</taxon>
        <taxon>Bacillati</taxon>
        <taxon>Actinomycetota</taxon>
        <taxon>Actinomycetes</taxon>
        <taxon>Bifidobacteriales</taxon>
        <taxon>Bifidobacteriaceae</taxon>
        <taxon>Bifidobacterium</taxon>
    </lineage>
</organism>
<accession>A0A087BF11</accession>
<dbReference type="RefSeq" id="WP_155802535.1">
    <property type="nucleotide sequence ID" value="NZ_JGZB01000001.1"/>
</dbReference>
<dbReference type="EMBL" id="JGZB01000001">
    <property type="protein sequence ID" value="KFI69611.1"/>
    <property type="molecule type" value="Genomic_DNA"/>
</dbReference>
<reference evidence="1 2" key="1">
    <citation type="submission" date="2014-03" db="EMBL/GenBank/DDBJ databases">
        <title>Genomics of Bifidobacteria.</title>
        <authorList>
            <person name="Ventura M."/>
            <person name="Milani C."/>
            <person name="Lugli G.A."/>
        </authorList>
    </citation>
    <scope>NUCLEOTIDE SEQUENCE [LARGE SCALE GENOMIC DNA]</scope>
    <source>
        <strain evidence="1 2">LMG 11591</strain>
    </source>
</reference>
<keyword evidence="2" id="KW-1185">Reference proteome</keyword>
<dbReference type="AlphaFoldDB" id="A0A087BF11"/>
<sequence>MLSYRLTDPYLIELYGGNIDGPITTAGGSEHIGTFHVDKDGVVVIRLDESYIDNKNPPYRGSVEMFANGDANKVAHEITVRKEDTQTNTPAIVIKPNITPATDISIGKNGKLRKHDGSHMAQYSVTVSSNRGTDGKLITVADSVQGLTCEQLTLNVERRNRNGQVERSFAQPVDCAVDNDGAAKFSTQLDGFDADGGSYVLTYDLAVPADMVYDTVHNSATASYIDPHGTEQSKTTTHVDYRHAHAGSA</sequence>
<name>A0A087BF11_9BIFI</name>
<evidence type="ECO:0000313" key="2">
    <source>
        <dbReference type="Proteomes" id="UP000029052"/>
    </source>
</evidence>
<comment type="caution">
    <text evidence="1">The sequence shown here is derived from an EMBL/GenBank/DDBJ whole genome shotgun (WGS) entry which is preliminary data.</text>
</comment>